<reference evidence="4" key="3">
    <citation type="submission" date="2025-05" db="UniProtKB">
        <authorList>
            <consortium name="Ensembl"/>
        </authorList>
    </citation>
    <scope>IDENTIFICATION</scope>
</reference>
<gene>
    <name evidence="3" type="ORF">GSTENG00016241001</name>
</gene>
<dbReference type="PANTHER" id="PTHR12993:SF11">
    <property type="entry name" value="N-ACETYLGLUCOSAMINYL-PHOSPHATIDYLINOSITOL DE-N-ACETYLASE"/>
    <property type="match status" value="1"/>
</dbReference>
<dbReference type="OMA" id="HIRAHMF"/>
<feature type="non-terminal residue" evidence="3">
    <location>
        <position position="108"/>
    </location>
</feature>
<dbReference type="UniPathway" id="UPA00196"/>
<sequence>RKGAGIRALVVTAHPDDECMFFAPAIIQLVSLNVDVHLLCLSQGNYYNQGALRKQELISSCAVLGIPASRITVVDHKNLPDDPRAEWKISLVSSVVVEHIRAHMFNLV</sequence>
<dbReference type="InterPro" id="IPR024078">
    <property type="entry name" value="LmbE-like_dom_sf"/>
</dbReference>
<evidence type="ECO:0000313" key="3">
    <source>
        <dbReference type="EMBL" id="CAF98507.1"/>
    </source>
</evidence>
<evidence type="ECO:0000256" key="1">
    <source>
        <dbReference type="ARBA" id="ARBA00006066"/>
    </source>
</evidence>
<evidence type="ECO:0000313" key="5">
    <source>
        <dbReference type="Proteomes" id="UP000007303"/>
    </source>
</evidence>
<dbReference type="GO" id="GO:0016020">
    <property type="term" value="C:membrane"/>
    <property type="evidence" value="ECO:0007669"/>
    <property type="project" value="GOC"/>
</dbReference>
<protein>
    <recommendedName>
        <fullName evidence="2">N-acetylglucosaminylphosphatidylinositol deacetylase</fullName>
        <ecNumber evidence="2">3.5.1.89</ecNumber>
    </recommendedName>
</protein>
<dbReference type="KEGG" id="tng:GSTEN00016241G001"/>
<accession>Q4SLH5</accession>
<dbReference type="PANTHER" id="PTHR12993">
    <property type="entry name" value="N-ACETYLGLUCOSAMINYL-PHOSPHATIDYLINOSITOL DE-N-ACETYLASE-RELATED"/>
    <property type="match status" value="1"/>
</dbReference>
<dbReference type="Proteomes" id="UP000007303">
    <property type="component" value="Unassembled WGS sequence"/>
</dbReference>
<evidence type="ECO:0000256" key="2">
    <source>
        <dbReference type="ARBA" id="ARBA00012176"/>
    </source>
</evidence>
<comment type="similarity">
    <text evidence="1">Belongs to the PIGL family.</text>
</comment>
<dbReference type="GO" id="GO:0000225">
    <property type="term" value="F:N-acetylglucosaminylphosphatidylinositol deacetylase activity"/>
    <property type="evidence" value="ECO:0007669"/>
    <property type="project" value="UniProtKB-EC"/>
</dbReference>
<proteinExistence type="inferred from homology"/>
<dbReference type="AlphaFoldDB" id="Q4SLH5"/>
<dbReference type="OrthoDB" id="8918788at2759"/>
<dbReference type="SUPFAM" id="SSF102588">
    <property type="entry name" value="LmbE-like"/>
    <property type="match status" value="1"/>
</dbReference>
<dbReference type="GO" id="GO:0005783">
    <property type="term" value="C:endoplasmic reticulum"/>
    <property type="evidence" value="ECO:0007669"/>
    <property type="project" value="TreeGrafter"/>
</dbReference>
<dbReference type="EC" id="3.5.1.89" evidence="2"/>
<reference evidence="3 5" key="1">
    <citation type="journal article" date="2004" name="Nature">
        <title>Genome duplication in the teleost fish Tetraodon nigroviridis reveals the early vertebrate proto-karyotype.</title>
        <authorList>
            <person name="Jaillon O."/>
            <person name="Aury J.-M."/>
            <person name="Brunet F."/>
            <person name="Petit J.-L."/>
            <person name="Stange-Thomann N."/>
            <person name="Mauceli E."/>
            <person name="Bouneau L."/>
            <person name="Fischer C."/>
            <person name="Ozouf-Costaz C."/>
            <person name="Bernot A."/>
            <person name="Nicaud S."/>
            <person name="Jaffe D."/>
            <person name="Fisher S."/>
            <person name="Lutfalla G."/>
            <person name="Dossat C."/>
            <person name="Segurens B."/>
            <person name="Dasilva C."/>
            <person name="Salanoubat M."/>
            <person name="Levy M."/>
            <person name="Boudet N."/>
            <person name="Castellano S."/>
            <person name="Anthouard V."/>
            <person name="Jubin C."/>
            <person name="Castelli V."/>
            <person name="Katinka M."/>
            <person name="Vacherie B."/>
            <person name="Biemont C."/>
            <person name="Skalli Z."/>
            <person name="Cattolico L."/>
            <person name="Poulain J."/>
            <person name="De Berardinis V."/>
            <person name="Cruaud C."/>
            <person name="Duprat S."/>
            <person name="Brottier P."/>
            <person name="Coutanceau J.-P."/>
            <person name="Gouzy J."/>
            <person name="Parra G."/>
            <person name="Lardier G."/>
            <person name="Chapple C."/>
            <person name="McKernan K.J."/>
            <person name="McEwan P."/>
            <person name="Bosak S."/>
            <person name="Kellis M."/>
            <person name="Volff J.-N."/>
            <person name="Guigo R."/>
            <person name="Zody M.C."/>
            <person name="Mesirov J."/>
            <person name="Lindblad-Toh K."/>
            <person name="Birren B."/>
            <person name="Nusbaum C."/>
            <person name="Kahn D."/>
            <person name="Robinson-Rechavi M."/>
            <person name="Laudet V."/>
            <person name="Schachter V."/>
            <person name="Quetier F."/>
            <person name="Saurin W."/>
            <person name="Scarpelli C."/>
            <person name="Wincker P."/>
            <person name="Lander E.S."/>
            <person name="Weissenbach J."/>
            <person name="Roest Crollius H."/>
        </authorList>
    </citation>
    <scope>NUCLEOTIDE SEQUENCE [LARGE SCALE GENOMIC DNA]</scope>
</reference>
<dbReference type="EMBL" id="CAAE01014557">
    <property type="protein sequence ID" value="CAF98507.1"/>
    <property type="molecule type" value="Genomic_DNA"/>
</dbReference>
<name>Q4SLH5_TETNG</name>
<dbReference type="InterPro" id="IPR003737">
    <property type="entry name" value="GlcNAc_PI_deacetylase-related"/>
</dbReference>
<dbReference type="GO" id="GO:0006506">
    <property type="term" value="P:GPI anchor biosynthetic process"/>
    <property type="evidence" value="ECO:0007669"/>
    <property type="project" value="UniProtKB-UniPathway"/>
</dbReference>
<dbReference type="Pfam" id="PF02585">
    <property type="entry name" value="PIG-L"/>
    <property type="match status" value="1"/>
</dbReference>
<organism evidence="3">
    <name type="scientific">Tetraodon nigroviridis</name>
    <name type="common">Spotted green pufferfish</name>
    <name type="synonym">Chelonodon nigroviridis</name>
    <dbReference type="NCBI Taxonomy" id="99883"/>
    <lineage>
        <taxon>Eukaryota</taxon>
        <taxon>Metazoa</taxon>
        <taxon>Chordata</taxon>
        <taxon>Craniata</taxon>
        <taxon>Vertebrata</taxon>
        <taxon>Euteleostomi</taxon>
        <taxon>Actinopterygii</taxon>
        <taxon>Neopterygii</taxon>
        <taxon>Teleostei</taxon>
        <taxon>Neoteleostei</taxon>
        <taxon>Acanthomorphata</taxon>
        <taxon>Eupercaria</taxon>
        <taxon>Tetraodontiformes</taxon>
        <taxon>Tetradontoidea</taxon>
        <taxon>Tetraodontidae</taxon>
        <taxon>Tetraodon</taxon>
    </lineage>
</organism>
<evidence type="ECO:0000313" key="4">
    <source>
        <dbReference type="Ensembl" id="ENSTNIP00000011376.1"/>
    </source>
</evidence>
<feature type="non-terminal residue" evidence="3">
    <location>
        <position position="1"/>
    </location>
</feature>
<dbReference type="STRING" id="99883.ENSTNIP00000011376"/>
<dbReference type="GeneTree" id="ENSGT00390000018434"/>
<dbReference type="Ensembl" id="ENSTNIT00000011558.1">
    <property type="protein sequence ID" value="ENSTNIP00000011376.1"/>
    <property type="gene ID" value="ENSTNIG00000008536.1"/>
</dbReference>
<reference evidence="3" key="2">
    <citation type="submission" date="2004-02" db="EMBL/GenBank/DDBJ databases">
        <authorList>
            <consortium name="Genoscope"/>
            <consortium name="Whitehead Institute Centre for Genome Research"/>
        </authorList>
    </citation>
    <scope>NUCLEOTIDE SEQUENCE</scope>
</reference>
<dbReference type="HOGENOM" id="CLU_151657_0_0_1"/>
<dbReference type="Gene3D" id="3.40.50.10320">
    <property type="entry name" value="LmbE-like"/>
    <property type="match status" value="1"/>
</dbReference>
<keyword evidence="5" id="KW-1185">Reference proteome</keyword>